<dbReference type="Proteomes" id="UP000262954">
    <property type="component" value="Unassembled WGS sequence"/>
</dbReference>
<accession>A0A316R392</accession>
<keyword evidence="5" id="KW-0133">Cell shape</keyword>
<evidence type="ECO:0000313" key="10">
    <source>
        <dbReference type="Proteomes" id="UP000262954"/>
    </source>
</evidence>
<dbReference type="GeneID" id="92929736"/>
<evidence type="ECO:0000256" key="4">
    <source>
        <dbReference type="ARBA" id="ARBA00022692"/>
    </source>
</evidence>
<dbReference type="GO" id="GO:0008360">
    <property type="term" value="P:regulation of cell shape"/>
    <property type="evidence" value="ECO:0007669"/>
    <property type="project" value="UniProtKB-KW"/>
</dbReference>
<evidence type="ECO:0000256" key="3">
    <source>
        <dbReference type="ARBA" id="ARBA00022475"/>
    </source>
</evidence>
<evidence type="ECO:0000313" key="9">
    <source>
        <dbReference type="EMBL" id="HBJ07768.1"/>
    </source>
</evidence>
<comment type="similarity">
    <text evidence="2">Belongs to the MreD family.</text>
</comment>
<keyword evidence="6 8" id="KW-1133">Transmembrane helix</keyword>
<keyword evidence="3" id="KW-1003">Cell membrane</keyword>
<feature type="transmembrane region" description="Helical" evidence="8">
    <location>
        <begin position="6"/>
        <end position="24"/>
    </location>
</feature>
<feature type="transmembrane region" description="Helical" evidence="8">
    <location>
        <begin position="141"/>
        <end position="161"/>
    </location>
</feature>
<sequence>MSKSAIGYIFSFIILVLLQVSVFNRIALFGYATPFLFLYFILKLPTTLSANWTMTLSFLMGLVIDIFSNTPGMYALASVSVAFVRRTFIALVLQRGNEEVSLVPSFRSFGSGYFSIYAFCVIFLFCILVFIIEAFSFFTPLILVLRILSSTLLTFILILALESLNWKKK</sequence>
<gene>
    <name evidence="9" type="primary">mreD</name>
    <name evidence="9" type="ORF">DDY73_02070</name>
</gene>
<feature type="transmembrane region" description="Helical" evidence="8">
    <location>
        <begin position="72"/>
        <end position="93"/>
    </location>
</feature>
<comment type="caution">
    <text evidence="9">The sequence shown here is derived from an EMBL/GenBank/DDBJ whole genome shotgun (WGS) entry which is preliminary data.</text>
</comment>
<feature type="transmembrane region" description="Helical" evidence="8">
    <location>
        <begin position="114"/>
        <end position="135"/>
    </location>
</feature>
<keyword evidence="7 8" id="KW-0472">Membrane</keyword>
<evidence type="ECO:0000256" key="1">
    <source>
        <dbReference type="ARBA" id="ARBA00004651"/>
    </source>
</evidence>
<dbReference type="RefSeq" id="WP_009317581.1">
    <property type="nucleotide sequence ID" value="NZ_AP028032.1"/>
</dbReference>
<dbReference type="NCBIfam" id="TIGR03426">
    <property type="entry name" value="shape_MreD"/>
    <property type="match status" value="1"/>
</dbReference>
<organism evidence="9 10">
    <name type="scientific">Coprobacter fastidiosus</name>
    <dbReference type="NCBI Taxonomy" id="1099853"/>
    <lineage>
        <taxon>Bacteria</taxon>
        <taxon>Pseudomonadati</taxon>
        <taxon>Bacteroidota</taxon>
        <taxon>Bacteroidia</taxon>
        <taxon>Bacteroidales</taxon>
        <taxon>Barnesiellaceae</taxon>
        <taxon>Coprobacter</taxon>
    </lineage>
</organism>
<evidence type="ECO:0000256" key="5">
    <source>
        <dbReference type="ARBA" id="ARBA00022960"/>
    </source>
</evidence>
<evidence type="ECO:0000256" key="8">
    <source>
        <dbReference type="SAM" id="Phobius"/>
    </source>
</evidence>
<evidence type="ECO:0000256" key="2">
    <source>
        <dbReference type="ARBA" id="ARBA00007776"/>
    </source>
</evidence>
<protein>
    <submittedName>
        <fullName evidence="9">Rod shape-determining protein MreD</fullName>
    </submittedName>
</protein>
<dbReference type="EMBL" id="DNWC01000033">
    <property type="protein sequence ID" value="HBJ07768.1"/>
    <property type="molecule type" value="Genomic_DNA"/>
</dbReference>
<proteinExistence type="inferred from homology"/>
<name>A0A316R392_9BACT</name>
<comment type="subcellular location">
    <subcellularLocation>
        <location evidence="1">Cell membrane</location>
        <topology evidence="1">Multi-pass membrane protein</topology>
    </subcellularLocation>
</comment>
<dbReference type="AlphaFoldDB" id="A0A316R392"/>
<dbReference type="GO" id="GO:0005886">
    <property type="term" value="C:plasma membrane"/>
    <property type="evidence" value="ECO:0007669"/>
    <property type="project" value="UniProtKB-SubCell"/>
</dbReference>
<evidence type="ECO:0000256" key="7">
    <source>
        <dbReference type="ARBA" id="ARBA00023136"/>
    </source>
</evidence>
<keyword evidence="4 8" id="KW-0812">Transmembrane</keyword>
<evidence type="ECO:0000256" key="6">
    <source>
        <dbReference type="ARBA" id="ARBA00022989"/>
    </source>
</evidence>
<dbReference type="InterPro" id="IPR007227">
    <property type="entry name" value="Cell_shape_determining_MreD"/>
</dbReference>
<reference evidence="9 10" key="1">
    <citation type="journal article" date="2018" name="Nat. Biotechnol.">
        <title>A standardized bacterial taxonomy based on genome phylogeny substantially revises the tree of life.</title>
        <authorList>
            <person name="Parks D.H."/>
            <person name="Chuvochina M."/>
            <person name="Waite D.W."/>
            <person name="Rinke C."/>
            <person name="Skarshewski A."/>
            <person name="Chaumeil P.A."/>
            <person name="Hugenholtz P."/>
        </authorList>
    </citation>
    <scope>NUCLEOTIDE SEQUENCE [LARGE SCALE GENOMIC DNA]</scope>
    <source>
        <strain evidence="9">UBA11482</strain>
    </source>
</reference>